<feature type="chain" id="PRO_5011569475" description="DUF5683 domain-containing protein" evidence="1">
    <location>
        <begin position="23"/>
        <end position="207"/>
    </location>
</feature>
<reference evidence="4" key="1">
    <citation type="submission" date="2016-10" db="EMBL/GenBank/DDBJ databases">
        <authorList>
            <person name="Varghese N."/>
            <person name="Submissions S."/>
        </authorList>
    </citation>
    <scope>NUCLEOTIDE SEQUENCE [LARGE SCALE GENOMIC DNA]</scope>
    <source>
        <strain evidence="4">DSM 24536</strain>
    </source>
</reference>
<dbReference type="STRING" id="990371.SAMN05421813_12054"/>
<organism evidence="3 4">
    <name type="scientific">Daejeonella rubra</name>
    <dbReference type="NCBI Taxonomy" id="990371"/>
    <lineage>
        <taxon>Bacteria</taxon>
        <taxon>Pseudomonadati</taxon>
        <taxon>Bacteroidota</taxon>
        <taxon>Sphingobacteriia</taxon>
        <taxon>Sphingobacteriales</taxon>
        <taxon>Sphingobacteriaceae</taxon>
        <taxon>Daejeonella</taxon>
    </lineage>
</organism>
<dbReference type="EMBL" id="FNHH01000020">
    <property type="protein sequence ID" value="SDM70906.1"/>
    <property type="molecule type" value="Genomic_DNA"/>
</dbReference>
<dbReference type="RefSeq" id="WP_090705647.1">
    <property type="nucleotide sequence ID" value="NZ_FNHH01000020.1"/>
</dbReference>
<feature type="domain" description="DUF5683" evidence="2">
    <location>
        <begin position="56"/>
        <end position="193"/>
    </location>
</feature>
<name>A0A1G9VFM1_9SPHI</name>
<keyword evidence="4" id="KW-1185">Reference proteome</keyword>
<evidence type="ECO:0000259" key="2">
    <source>
        <dbReference type="Pfam" id="PF18935"/>
    </source>
</evidence>
<protein>
    <recommendedName>
        <fullName evidence="2">DUF5683 domain-containing protein</fullName>
    </recommendedName>
</protein>
<accession>A0A1G9VFM1</accession>
<dbReference type="Pfam" id="PF18935">
    <property type="entry name" value="DUF5683"/>
    <property type="match status" value="1"/>
</dbReference>
<sequence length="207" mass="23323">MYAKILSGFLLMCFLAHSDAFAQIKESESARKDTTKVAVKKAPAIKDSARIEIEAMPRRAALKSAMLPGLGQIYNKRWWKVPLVYGGFVGIGLVFEFNQRNYKIFLKEAQFRQENPGKTQNPLFVPYTTEGIINIKDAYRRDRDLSVLAGLGFYAINIIDAYVDAKFFRFDISDELTLQVNPTINQPIPVHASGFAPVVGLRFKIAL</sequence>
<evidence type="ECO:0000256" key="1">
    <source>
        <dbReference type="SAM" id="SignalP"/>
    </source>
</evidence>
<evidence type="ECO:0000313" key="3">
    <source>
        <dbReference type="EMBL" id="SDM70906.1"/>
    </source>
</evidence>
<evidence type="ECO:0000313" key="4">
    <source>
        <dbReference type="Proteomes" id="UP000199226"/>
    </source>
</evidence>
<proteinExistence type="predicted"/>
<keyword evidence="1" id="KW-0732">Signal</keyword>
<gene>
    <name evidence="3" type="ORF">SAMN05421813_12054</name>
</gene>
<dbReference type="OrthoDB" id="9813910at2"/>
<feature type="signal peptide" evidence="1">
    <location>
        <begin position="1"/>
        <end position="22"/>
    </location>
</feature>
<dbReference type="Proteomes" id="UP000199226">
    <property type="component" value="Unassembled WGS sequence"/>
</dbReference>
<dbReference type="AlphaFoldDB" id="A0A1G9VFM1"/>
<dbReference type="InterPro" id="IPR043738">
    <property type="entry name" value="DUF5683"/>
</dbReference>